<feature type="non-terminal residue" evidence="4">
    <location>
        <position position="112"/>
    </location>
</feature>
<reference evidence="4" key="1">
    <citation type="submission" date="2020-07" db="EMBL/GenBank/DDBJ databases">
        <title>Clarias magur genome sequencing, assembly and annotation.</title>
        <authorList>
            <person name="Kushwaha B."/>
            <person name="Kumar R."/>
            <person name="Das P."/>
            <person name="Joshi C.G."/>
            <person name="Kumar D."/>
            <person name="Nagpure N.S."/>
            <person name="Pandey M."/>
            <person name="Agarwal S."/>
            <person name="Srivastava S."/>
            <person name="Singh M."/>
            <person name="Sahoo L."/>
            <person name="Jayasankar P."/>
            <person name="Meher P.K."/>
            <person name="Koringa P.G."/>
            <person name="Iquebal M.A."/>
            <person name="Das S.P."/>
            <person name="Bit A."/>
            <person name="Patnaik S."/>
            <person name="Patel N."/>
            <person name="Shah T.M."/>
            <person name="Hinsu A."/>
            <person name="Jena J.K."/>
        </authorList>
    </citation>
    <scope>NUCLEOTIDE SEQUENCE</scope>
    <source>
        <strain evidence="4">CIFAMagur01</strain>
        <tissue evidence="4">Testis</tissue>
    </source>
</reference>
<dbReference type="Pfam" id="PF15268">
    <property type="entry name" value="Dapper"/>
    <property type="match status" value="1"/>
</dbReference>
<protein>
    <submittedName>
        <fullName evidence="4">Dapper 2-like</fullName>
    </submittedName>
</protein>
<dbReference type="EMBL" id="QNUK01000883">
    <property type="protein sequence ID" value="KAF5888985.1"/>
    <property type="molecule type" value="Genomic_DNA"/>
</dbReference>
<dbReference type="InterPro" id="IPR024843">
    <property type="entry name" value="Dapper"/>
</dbReference>
<keyword evidence="2" id="KW-0175">Coiled coil</keyword>
<gene>
    <name evidence="4" type="ORF">DAT39_021312</name>
</gene>
<feature type="compositionally biased region" description="Basic and acidic residues" evidence="3">
    <location>
        <begin position="93"/>
        <end position="112"/>
    </location>
</feature>
<evidence type="ECO:0000313" key="5">
    <source>
        <dbReference type="Proteomes" id="UP000727407"/>
    </source>
</evidence>
<name>A0A8J4T4T0_CLAMG</name>
<keyword evidence="5" id="KW-1185">Reference proteome</keyword>
<evidence type="ECO:0000256" key="2">
    <source>
        <dbReference type="ARBA" id="ARBA00023054"/>
    </source>
</evidence>
<organism evidence="4 5">
    <name type="scientific">Clarias magur</name>
    <name type="common">Asian catfish</name>
    <name type="synonym">Macropteronotus magur</name>
    <dbReference type="NCBI Taxonomy" id="1594786"/>
    <lineage>
        <taxon>Eukaryota</taxon>
        <taxon>Metazoa</taxon>
        <taxon>Chordata</taxon>
        <taxon>Craniata</taxon>
        <taxon>Vertebrata</taxon>
        <taxon>Euteleostomi</taxon>
        <taxon>Actinopterygii</taxon>
        <taxon>Neopterygii</taxon>
        <taxon>Teleostei</taxon>
        <taxon>Ostariophysi</taxon>
        <taxon>Siluriformes</taxon>
        <taxon>Clariidae</taxon>
        <taxon>Clarias</taxon>
    </lineage>
</organism>
<comment type="caution">
    <text evidence="4">The sequence shown here is derived from an EMBL/GenBank/DDBJ whole genome shotgun (WGS) entry which is preliminary data.</text>
</comment>
<dbReference type="AlphaFoldDB" id="A0A8J4T4T0"/>
<comment type="similarity">
    <text evidence="1">Belongs to the dapper family.</text>
</comment>
<dbReference type="Proteomes" id="UP000727407">
    <property type="component" value="Unassembled WGS sequence"/>
</dbReference>
<evidence type="ECO:0000256" key="3">
    <source>
        <dbReference type="SAM" id="MobiDB-lite"/>
    </source>
</evidence>
<feature type="region of interest" description="Disordered" evidence="3">
    <location>
        <begin position="92"/>
        <end position="112"/>
    </location>
</feature>
<sequence>MRGRFRAALAGLLELEVLRVKHKEMVESVLGKHSSPDDVDDLLTIQSGLHEYWVEESSLTLKFKRSSSHENFIDVGNQRTFLDLRRMYTHTSSEPHHLHDLHSHECEDRQSR</sequence>
<evidence type="ECO:0000256" key="1">
    <source>
        <dbReference type="ARBA" id="ARBA00010807"/>
    </source>
</evidence>
<accession>A0A8J4T4T0</accession>
<evidence type="ECO:0000313" key="4">
    <source>
        <dbReference type="EMBL" id="KAF5888985.1"/>
    </source>
</evidence>
<proteinExistence type="inferred from homology"/>